<accession>A0A1Y1SDW5</accession>
<sequence>MKAWPWLLATTVLAACNDNSTSATADPTPQDVPAVAADPAPLGPYEPQTQDYDFGRISVSDEQTGDSYETDVHGYLVYPSAAQGPFPLILFQHGRHQTCETGLGQLPVPVGDDNCPDLAPIISPANSYLGYDYLARNLASHGYAVLSIDTNDVNDNDGSASAGDAGALARATLILEHLDAFREINANGGEGFDHLIGQLDLSRIGLMGHSRGGEGVAKAITLNAQREQPHNLEAVFALAPTDYNTQVVQGVAYATLLPYCDGDVENLMGAFAFDHARYADAQDAWPKFQILAMGANHNYFNTVWTSDDWTIHGSSSDSHCGTSSATHARDSEEDQRALGLFFMASFFRYFIGQESDFAAYWTGLSKVPPSACPGELEDCPGRYHLSVQPAAVDRLLINATPDEQALSINALGGAVSFDGFASFGVCQAGGASGEGCEVADPTFSSASQLYLSWTSPALYRTALNGLDVRDYTLLSLRVGLSHGDTANADGQDFLIALIDTAGQEVVVHAADLGAALFDPPGDAFDAGGSEKTTLNGLLAPLSLFEGVDLGALAALELRFGQSSAGTLQINDVMFSKLALK</sequence>
<keyword evidence="4" id="KW-1185">Reference proteome</keyword>
<dbReference type="SUPFAM" id="SSF53474">
    <property type="entry name" value="alpha/beta-Hydrolases"/>
    <property type="match status" value="1"/>
</dbReference>
<organism evidence="3 4">
    <name type="scientific">Oceanococcus atlanticus</name>
    <dbReference type="NCBI Taxonomy" id="1317117"/>
    <lineage>
        <taxon>Bacteria</taxon>
        <taxon>Pseudomonadati</taxon>
        <taxon>Pseudomonadota</taxon>
        <taxon>Gammaproteobacteria</taxon>
        <taxon>Chromatiales</taxon>
        <taxon>Oceanococcaceae</taxon>
        <taxon>Oceanococcus</taxon>
    </lineage>
</organism>
<dbReference type="PROSITE" id="PS51257">
    <property type="entry name" value="PROKAR_LIPOPROTEIN"/>
    <property type="match status" value="1"/>
</dbReference>
<gene>
    <name evidence="3" type="ORF">ATO7_09112</name>
</gene>
<dbReference type="RefSeq" id="WP_206044860.1">
    <property type="nucleotide sequence ID" value="NZ_AQQV01000002.1"/>
</dbReference>
<dbReference type="EMBL" id="AQQV01000002">
    <property type="protein sequence ID" value="ORE87188.1"/>
    <property type="molecule type" value="Genomic_DNA"/>
</dbReference>
<evidence type="ECO:0000256" key="1">
    <source>
        <dbReference type="SAM" id="SignalP"/>
    </source>
</evidence>
<feature type="signal peptide" evidence="1">
    <location>
        <begin position="1"/>
        <end position="25"/>
    </location>
</feature>
<dbReference type="InterPro" id="IPR041127">
    <property type="entry name" value="PET_hydrolase/cutinase-like"/>
</dbReference>
<feature type="domain" description="PET hydrolase/cutinase-like" evidence="2">
    <location>
        <begin position="132"/>
        <end position="266"/>
    </location>
</feature>
<dbReference type="InterPro" id="IPR029058">
    <property type="entry name" value="AB_hydrolase_fold"/>
</dbReference>
<evidence type="ECO:0000313" key="3">
    <source>
        <dbReference type="EMBL" id="ORE87188.1"/>
    </source>
</evidence>
<dbReference type="STRING" id="1317117.ATO7_09112"/>
<dbReference type="Proteomes" id="UP000192342">
    <property type="component" value="Unassembled WGS sequence"/>
</dbReference>
<dbReference type="Pfam" id="PF12740">
    <property type="entry name" value="PETase"/>
    <property type="match status" value="1"/>
</dbReference>
<proteinExistence type="predicted"/>
<dbReference type="Gene3D" id="3.40.50.1820">
    <property type="entry name" value="alpha/beta hydrolase"/>
    <property type="match status" value="1"/>
</dbReference>
<evidence type="ECO:0000313" key="4">
    <source>
        <dbReference type="Proteomes" id="UP000192342"/>
    </source>
</evidence>
<comment type="caution">
    <text evidence="3">The sequence shown here is derived from an EMBL/GenBank/DDBJ whole genome shotgun (WGS) entry which is preliminary data.</text>
</comment>
<protein>
    <recommendedName>
        <fullName evidence="2">PET hydrolase/cutinase-like domain-containing protein</fullName>
    </recommendedName>
</protein>
<evidence type="ECO:0000259" key="2">
    <source>
        <dbReference type="Pfam" id="PF12740"/>
    </source>
</evidence>
<name>A0A1Y1SDW5_9GAMM</name>
<dbReference type="AlphaFoldDB" id="A0A1Y1SDW5"/>
<feature type="chain" id="PRO_5012733978" description="PET hydrolase/cutinase-like domain-containing protein" evidence="1">
    <location>
        <begin position="26"/>
        <end position="580"/>
    </location>
</feature>
<keyword evidence="1" id="KW-0732">Signal</keyword>
<reference evidence="3 4" key="1">
    <citation type="submission" date="2013-04" db="EMBL/GenBank/DDBJ databases">
        <title>Oceanococcus atlanticus 22II-S10r2 Genome Sequencing.</title>
        <authorList>
            <person name="Lai Q."/>
            <person name="Li G."/>
            <person name="Shao Z."/>
        </authorList>
    </citation>
    <scope>NUCLEOTIDE SEQUENCE [LARGE SCALE GENOMIC DNA]</scope>
    <source>
        <strain evidence="3 4">22II-S10r2</strain>
    </source>
</reference>